<reference evidence="6 7" key="1">
    <citation type="submission" date="2020-01" db="EMBL/GenBank/DDBJ databases">
        <title>Ponticoccus aerotolerans gen. nov., sp. nov., an anaerobic bacterium and proposal of Ponticoccusceae fam. nov., Ponticoccusles ord. nov. and Ponticoccuse classis nov. in the phylum Kiritimatiellaeota.</title>
        <authorList>
            <person name="Zhou L.Y."/>
            <person name="Du Z.J."/>
        </authorList>
    </citation>
    <scope>NUCLEOTIDE SEQUENCE [LARGE SCALE GENOMIC DNA]</scope>
    <source>
        <strain evidence="6 7">S-5007</strain>
    </source>
</reference>
<proteinExistence type="predicted"/>
<keyword evidence="1" id="KW-0004">4Fe-4S</keyword>
<evidence type="ECO:0000256" key="3">
    <source>
        <dbReference type="ARBA" id="ARBA00023002"/>
    </source>
</evidence>
<evidence type="ECO:0000313" key="7">
    <source>
        <dbReference type="Proteomes" id="UP000464954"/>
    </source>
</evidence>
<dbReference type="InterPro" id="IPR036188">
    <property type="entry name" value="FAD/NAD-bd_sf"/>
</dbReference>
<dbReference type="PANTHER" id="PTHR43498">
    <property type="entry name" value="FERREDOXIN:COB-COM HETERODISULFIDE REDUCTASE SUBUNIT A"/>
    <property type="match status" value="1"/>
</dbReference>
<evidence type="ECO:0000313" key="6">
    <source>
        <dbReference type="EMBL" id="QHI70952.1"/>
    </source>
</evidence>
<keyword evidence="2" id="KW-0479">Metal-binding</keyword>
<dbReference type="GO" id="GO:0051539">
    <property type="term" value="F:4 iron, 4 sulfur cluster binding"/>
    <property type="evidence" value="ECO:0007669"/>
    <property type="project" value="UniProtKB-KW"/>
</dbReference>
<keyword evidence="4" id="KW-0408">Iron</keyword>
<dbReference type="PRINTS" id="PR00411">
    <property type="entry name" value="PNDRDTASEI"/>
</dbReference>
<evidence type="ECO:0000256" key="2">
    <source>
        <dbReference type="ARBA" id="ARBA00022723"/>
    </source>
</evidence>
<dbReference type="InterPro" id="IPR039650">
    <property type="entry name" value="HdrA-like"/>
</dbReference>
<dbReference type="GO" id="GO:0016491">
    <property type="term" value="F:oxidoreductase activity"/>
    <property type="evidence" value="ECO:0007669"/>
    <property type="project" value="UniProtKB-KW"/>
</dbReference>
<organism evidence="6 7">
    <name type="scientific">Tichowtungia aerotolerans</name>
    <dbReference type="NCBI Taxonomy" id="2697043"/>
    <lineage>
        <taxon>Bacteria</taxon>
        <taxon>Pseudomonadati</taxon>
        <taxon>Kiritimatiellota</taxon>
        <taxon>Tichowtungiia</taxon>
        <taxon>Tichowtungiales</taxon>
        <taxon>Tichowtungiaceae</taxon>
        <taxon>Tichowtungia</taxon>
    </lineage>
</organism>
<accession>A0A6P1MA83</accession>
<dbReference type="PANTHER" id="PTHR43498:SF1">
    <property type="entry name" value="COB--COM HETERODISULFIDE REDUCTASE IRON-SULFUR SUBUNIT A"/>
    <property type="match status" value="1"/>
</dbReference>
<gene>
    <name evidence="6" type="ORF">GT409_13110</name>
</gene>
<dbReference type="KEGG" id="taer:GT409_13110"/>
<name>A0A6P1MA83_9BACT</name>
<dbReference type="Gene3D" id="3.50.50.60">
    <property type="entry name" value="FAD/NAD(P)-binding domain"/>
    <property type="match status" value="1"/>
</dbReference>
<dbReference type="Pfam" id="PF12831">
    <property type="entry name" value="FAD_oxidored"/>
    <property type="match status" value="1"/>
</dbReference>
<evidence type="ECO:0000256" key="1">
    <source>
        <dbReference type="ARBA" id="ARBA00022485"/>
    </source>
</evidence>
<keyword evidence="7" id="KW-1185">Reference proteome</keyword>
<protein>
    <submittedName>
        <fullName evidence="6">FAD-dependent oxidoreductase</fullName>
    </submittedName>
</protein>
<dbReference type="SUPFAM" id="SSF51905">
    <property type="entry name" value="FAD/NAD(P)-binding domain"/>
    <property type="match status" value="1"/>
</dbReference>
<keyword evidence="3" id="KW-0560">Oxidoreductase</keyword>
<evidence type="ECO:0000256" key="4">
    <source>
        <dbReference type="ARBA" id="ARBA00023004"/>
    </source>
</evidence>
<sequence length="587" mass="64562">MLLLCSQKVCAVGEVLVEAETFADKGGWVVDQQFMDIMGSSYLLAHGLGKPVEPARTTVSFPETGSYRLWVRTKNWVPGNWDAPGRFKVSIEDRVVDTVFGTQDGWAWQDGGVVEISDSSVSLALLDMTGFDGRCDALYFTRDVDAVPPNDLKELAAWRNRLAGIAETPSAAVTCDLVVVGGGIAGCAAAVAAGEQGLNVALIHDRPVFGGNASQEVRVHTLGIYGAGTRILKGLDTEKWKNGSAQAVGDNEKRDAFMRNAMNVQAFLSYRAYAVQADGSRIQSVDARHIETGETIRFSAPLFIDCTGDGWIGYWAGADFRYGRESADTYNEGDPAEGDRWSPAVADRMTMGSSLLWNSEHSGSLQDFPAVPWAMDVAKQYAAVEGDWEWEFAREDLHQVDDAEEIRDHLLRAVCGSFYNAKQNPENGDVALKWVGYLLGKRESRRLMGDYIYTLDDMLSCRKFEDAVVEEKRSVDVHYQLESGGFLSEAIFHKPQDSYYVPFRSLYSRNIENLMMAGRCFSCSHIGLGGPRVMRTTGQMGIATGYAAFLCLNYQTTPRGVYQGHIEELQSLIGLTAQLEGLQVANP</sequence>
<dbReference type="GO" id="GO:0046872">
    <property type="term" value="F:metal ion binding"/>
    <property type="evidence" value="ECO:0007669"/>
    <property type="project" value="UniProtKB-KW"/>
</dbReference>
<dbReference type="EMBL" id="CP047593">
    <property type="protein sequence ID" value="QHI70952.1"/>
    <property type="molecule type" value="Genomic_DNA"/>
</dbReference>
<dbReference type="Proteomes" id="UP000464954">
    <property type="component" value="Chromosome"/>
</dbReference>
<keyword evidence="5" id="KW-0411">Iron-sulfur</keyword>
<dbReference type="AlphaFoldDB" id="A0A6P1MA83"/>
<evidence type="ECO:0000256" key="5">
    <source>
        <dbReference type="ARBA" id="ARBA00023014"/>
    </source>
</evidence>